<dbReference type="Proteomes" id="UP000287352">
    <property type="component" value="Unassembled WGS sequence"/>
</dbReference>
<accession>A0A401ZXL9</accession>
<dbReference type="EMBL" id="BIFR01000001">
    <property type="protein sequence ID" value="GCE11591.1"/>
    <property type="molecule type" value="Genomic_DNA"/>
</dbReference>
<evidence type="ECO:0000256" key="6">
    <source>
        <dbReference type="ARBA" id="ARBA00022840"/>
    </source>
</evidence>
<evidence type="ECO:0000259" key="11">
    <source>
        <dbReference type="PROSITE" id="PS50011"/>
    </source>
</evidence>
<comment type="catalytic activity">
    <reaction evidence="8">
        <text>L-seryl-[protein] + ATP = O-phospho-L-seryl-[protein] + ADP + H(+)</text>
        <dbReference type="Rhea" id="RHEA:17989"/>
        <dbReference type="Rhea" id="RHEA-COMP:9863"/>
        <dbReference type="Rhea" id="RHEA-COMP:11604"/>
        <dbReference type="ChEBI" id="CHEBI:15378"/>
        <dbReference type="ChEBI" id="CHEBI:29999"/>
        <dbReference type="ChEBI" id="CHEBI:30616"/>
        <dbReference type="ChEBI" id="CHEBI:83421"/>
        <dbReference type="ChEBI" id="CHEBI:456216"/>
        <dbReference type="EC" id="2.7.11.1"/>
    </reaction>
</comment>
<comment type="catalytic activity">
    <reaction evidence="7">
        <text>L-threonyl-[protein] + ATP = O-phospho-L-threonyl-[protein] + ADP + H(+)</text>
        <dbReference type="Rhea" id="RHEA:46608"/>
        <dbReference type="Rhea" id="RHEA-COMP:11060"/>
        <dbReference type="Rhea" id="RHEA-COMP:11605"/>
        <dbReference type="ChEBI" id="CHEBI:15378"/>
        <dbReference type="ChEBI" id="CHEBI:30013"/>
        <dbReference type="ChEBI" id="CHEBI:30616"/>
        <dbReference type="ChEBI" id="CHEBI:61977"/>
        <dbReference type="ChEBI" id="CHEBI:456216"/>
        <dbReference type="EC" id="2.7.11.1"/>
    </reaction>
</comment>
<evidence type="ECO:0000256" key="7">
    <source>
        <dbReference type="ARBA" id="ARBA00047899"/>
    </source>
</evidence>
<evidence type="ECO:0000256" key="1">
    <source>
        <dbReference type="ARBA" id="ARBA00012513"/>
    </source>
</evidence>
<evidence type="ECO:0000313" key="13">
    <source>
        <dbReference type="Proteomes" id="UP000287352"/>
    </source>
</evidence>
<dbReference type="InterPro" id="IPR000719">
    <property type="entry name" value="Prot_kinase_dom"/>
</dbReference>
<evidence type="ECO:0000256" key="10">
    <source>
        <dbReference type="SAM" id="Phobius"/>
    </source>
</evidence>
<keyword evidence="13" id="KW-1185">Reference proteome</keyword>
<dbReference type="Pfam" id="PF00069">
    <property type="entry name" value="Pkinase"/>
    <property type="match status" value="1"/>
</dbReference>
<keyword evidence="3" id="KW-0808">Transferase</keyword>
<evidence type="ECO:0000256" key="2">
    <source>
        <dbReference type="ARBA" id="ARBA00022527"/>
    </source>
</evidence>
<keyword evidence="6 9" id="KW-0067">ATP-binding</keyword>
<dbReference type="PANTHER" id="PTHR43289">
    <property type="entry name" value="MITOGEN-ACTIVATED PROTEIN KINASE KINASE KINASE 20-RELATED"/>
    <property type="match status" value="1"/>
</dbReference>
<evidence type="ECO:0000256" key="9">
    <source>
        <dbReference type="PROSITE-ProRule" id="PRU10141"/>
    </source>
</evidence>
<dbReference type="Gene3D" id="3.30.200.20">
    <property type="entry name" value="Phosphorylase Kinase, domain 1"/>
    <property type="match status" value="1"/>
</dbReference>
<evidence type="ECO:0000256" key="8">
    <source>
        <dbReference type="ARBA" id="ARBA00048679"/>
    </source>
</evidence>
<keyword evidence="10" id="KW-1133">Transmembrane helix</keyword>
<dbReference type="FunFam" id="3.30.200.20:FF:000035">
    <property type="entry name" value="Serine/threonine protein kinase Stk1"/>
    <property type="match status" value="1"/>
</dbReference>
<evidence type="ECO:0000256" key="4">
    <source>
        <dbReference type="ARBA" id="ARBA00022741"/>
    </source>
</evidence>
<dbReference type="InterPro" id="IPR017441">
    <property type="entry name" value="Protein_kinase_ATP_BS"/>
</dbReference>
<keyword evidence="10" id="KW-0472">Membrane</keyword>
<dbReference type="RefSeq" id="WP_126579283.1">
    <property type="nucleotide sequence ID" value="NZ_BIFR01000001.1"/>
</dbReference>
<gene>
    <name evidence="12" type="ORF">KTT_14500</name>
</gene>
<sequence>MAGLEGRTLDRYELQQIIGRGGMADVYLAYDAHFERDVAIKVFKREDEDLLRRFVREAHMMASLRHPHLIPVYDTGMSQLDGMNLYYIVMPVMSGGSLRGLIRQSPLSLQEACRYITDIGSALDYIHRQGIIHRDIKSSNVLLDEDGNCYLSDFGIARALADSSQMTSTGNVLGTVDYMAPELFETNQKADQRSDFYSLGVLLFEMVTGALPFMAESQIAVVAMHVNKRPPAPHTLVPTISPAVEQVIFRSLEKRPELRYSSATELAQAFCRATTARPSAVSLTTNPLWAQSNDGAYPVEGRQDIQQQLVLPPSTRKTAAAPVYTTGHYPTQVQNSYPGYAQQGYAQQGYAAPYPPQRTNAPARTQARIVTVLALVTLLVILGPVAYIVIAHPFTPNAPSTPGITATVGPDLTGTAQASGAIATQQAQTTATAKAGGATATAQVQATATQQSQAQATTTAVAGATATSVANATATPGVLQTAIAGQAIYTDPLTNKDATVTQNEQWDQNDNCAFHGDGYHVLAKSNLLSGSMLNGCREKGQAYTNFSATVNLSIKSGHSGGIFFRVSPNPLALGGYAGYLFEVDNAGKYKISRSDNFSSNNTPLQDWTQTSALKTGNATNTLQLIAKDGTLLFYINGTFVAAPANDTKYKSGDIGFLASFDGNDQSAEVVYSNLNIYPVS</sequence>
<dbReference type="OrthoDB" id="9814968at2"/>
<feature type="domain" description="Protein kinase" evidence="11">
    <location>
        <begin position="12"/>
        <end position="271"/>
    </location>
</feature>
<dbReference type="CDD" id="cd14014">
    <property type="entry name" value="STKc_PknB_like"/>
    <property type="match status" value="1"/>
</dbReference>
<dbReference type="PROSITE" id="PS00107">
    <property type="entry name" value="PROTEIN_KINASE_ATP"/>
    <property type="match status" value="1"/>
</dbReference>
<evidence type="ECO:0000313" key="12">
    <source>
        <dbReference type="EMBL" id="GCE11591.1"/>
    </source>
</evidence>
<dbReference type="InterPro" id="IPR008271">
    <property type="entry name" value="Ser/Thr_kinase_AS"/>
</dbReference>
<organism evidence="12 13">
    <name type="scientific">Tengunoibacter tsumagoiensis</name>
    <dbReference type="NCBI Taxonomy" id="2014871"/>
    <lineage>
        <taxon>Bacteria</taxon>
        <taxon>Bacillati</taxon>
        <taxon>Chloroflexota</taxon>
        <taxon>Ktedonobacteria</taxon>
        <taxon>Ktedonobacterales</taxon>
        <taxon>Dictyobacteraceae</taxon>
        <taxon>Tengunoibacter</taxon>
    </lineage>
</organism>
<evidence type="ECO:0000256" key="3">
    <source>
        <dbReference type="ARBA" id="ARBA00022679"/>
    </source>
</evidence>
<dbReference type="GO" id="GO:0004674">
    <property type="term" value="F:protein serine/threonine kinase activity"/>
    <property type="evidence" value="ECO:0007669"/>
    <property type="project" value="UniProtKB-KW"/>
</dbReference>
<dbReference type="FunFam" id="1.10.510.10:FF:000021">
    <property type="entry name" value="Serine/threonine protein kinase"/>
    <property type="match status" value="1"/>
</dbReference>
<name>A0A401ZXL9_9CHLR</name>
<dbReference type="PROSITE" id="PS50011">
    <property type="entry name" value="PROTEIN_KINASE_DOM"/>
    <property type="match status" value="1"/>
</dbReference>
<feature type="transmembrane region" description="Helical" evidence="10">
    <location>
        <begin position="367"/>
        <end position="390"/>
    </location>
</feature>
<comment type="caution">
    <text evidence="12">The sequence shown here is derived from an EMBL/GenBank/DDBJ whole genome shotgun (WGS) entry which is preliminary data.</text>
</comment>
<dbReference type="SMART" id="SM00220">
    <property type="entry name" value="S_TKc"/>
    <property type="match status" value="1"/>
</dbReference>
<keyword evidence="10" id="KW-0812">Transmembrane</keyword>
<keyword evidence="5" id="KW-0418">Kinase</keyword>
<proteinExistence type="predicted"/>
<dbReference type="PROSITE" id="PS00108">
    <property type="entry name" value="PROTEIN_KINASE_ST"/>
    <property type="match status" value="1"/>
</dbReference>
<dbReference type="SUPFAM" id="SSF56112">
    <property type="entry name" value="Protein kinase-like (PK-like)"/>
    <property type="match status" value="1"/>
</dbReference>
<reference evidence="13" key="1">
    <citation type="submission" date="2018-12" db="EMBL/GenBank/DDBJ databases">
        <title>Tengunoibacter tsumagoiensis gen. nov., sp. nov., Dictyobacter kobayashii sp. nov., D. alpinus sp. nov., and D. joshuensis sp. nov. and description of Dictyobacteraceae fam. nov. within the order Ktedonobacterales isolated from Tengu-no-mugimeshi.</title>
        <authorList>
            <person name="Wang C.M."/>
            <person name="Zheng Y."/>
            <person name="Sakai Y."/>
            <person name="Toyoda A."/>
            <person name="Minakuchi Y."/>
            <person name="Abe K."/>
            <person name="Yokota A."/>
            <person name="Yabe S."/>
        </authorList>
    </citation>
    <scope>NUCLEOTIDE SEQUENCE [LARGE SCALE GENOMIC DNA]</scope>
    <source>
        <strain evidence="13">Uno3</strain>
    </source>
</reference>
<dbReference type="InterPro" id="IPR011009">
    <property type="entry name" value="Kinase-like_dom_sf"/>
</dbReference>
<feature type="binding site" evidence="9">
    <location>
        <position position="41"/>
    </location>
    <ligand>
        <name>ATP</name>
        <dbReference type="ChEBI" id="CHEBI:30616"/>
    </ligand>
</feature>
<dbReference type="Gene3D" id="2.60.120.560">
    <property type="entry name" value="Exo-inulinase, domain 1"/>
    <property type="match status" value="1"/>
</dbReference>
<evidence type="ECO:0000256" key="5">
    <source>
        <dbReference type="ARBA" id="ARBA00022777"/>
    </source>
</evidence>
<dbReference type="EC" id="2.7.11.1" evidence="1"/>
<dbReference type="AlphaFoldDB" id="A0A401ZXL9"/>
<protein>
    <recommendedName>
        <fullName evidence="1">non-specific serine/threonine protein kinase</fullName>
        <ecNumber evidence="1">2.7.11.1</ecNumber>
    </recommendedName>
</protein>
<dbReference type="PANTHER" id="PTHR43289:SF6">
    <property type="entry name" value="SERINE_THREONINE-PROTEIN KINASE NEKL-3"/>
    <property type="match status" value="1"/>
</dbReference>
<dbReference type="GO" id="GO:0005524">
    <property type="term" value="F:ATP binding"/>
    <property type="evidence" value="ECO:0007669"/>
    <property type="project" value="UniProtKB-UniRule"/>
</dbReference>
<dbReference type="Gene3D" id="1.10.510.10">
    <property type="entry name" value="Transferase(Phosphotransferase) domain 1"/>
    <property type="match status" value="1"/>
</dbReference>
<keyword evidence="4 9" id="KW-0547">Nucleotide-binding</keyword>
<keyword evidence="2" id="KW-0723">Serine/threonine-protein kinase</keyword>